<comment type="caution">
    <text evidence="6">The sequence shown here is derived from an EMBL/GenBank/DDBJ whole genome shotgun (WGS) entry which is preliminary data.</text>
</comment>
<dbReference type="PROSITE" id="PS50937">
    <property type="entry name" value="HTH_MERR_2"/>
    <property type="match status" value="1"/>
</dbReference>
<evidence type="ECO:0000259" key="5">
    <source>
        <dbReference type="PROSITE" id="PS50937"/>
    </source>
</evidence>
<sequence length="251" mass="29038">MSMNTREAAGITGISVRTLHHYDKIGLLCPDRDPVNGYRNYSDEDLDLLQQILFFKECGFSLTDIKGFLANPNFDREKAFVLQRECLMQEQKRINAMLKTLDKTMKSWKGEKTMTQSEKFYGFGKKQNPYEEEARRLWGNEAVDKSNEKLGSMTEEEQNQVFENMDQMFRELAKLCRKSPESEVVQNAINSMYRFFNENFGVTYTLEAFAGLGQLYISDSRFTQNIDQYAEGLSAFLSKAMGYYADSQKNS</sequence>
<accession>A0ABX1VXX5</accession>
<keyword evidence="1" id="KW-0805">Transcription regulation</keyword>
<dbReference type="Pfam" id="PF07739">
    <property type="entry name" value="TipAS"/>
    <property type="match status" value="1"/>
</dbReference>
<evidence type="ECO:0000313" key="7">
    <source>
        <dbReference type="Proteomes" id="UP000539052"/>
    </source>
</evidence>
<dbReference type="CDD" id="cd01106">
    <property type="entry name" value="HTH_TipAL-Mta"/>
    <property type="match status" value="1"/>
</dbReference>
<dbReference type="InterPro" id="IPR036244">
    <property type="entry name" value="TipA-like_antibiotic-bd"/>
</dbReference>
<dbReference type="Gene3D" id="1.10.1660.10">
    <property type="match status" value="1"/>
</dbReference>
<dbReference type="InterPro" id="IPR012925">
    <property type="entry name" value="TipAS_dom"/>
</dbReference>
<proteinExistence type="predicted"/>
<evidence type="ECO:0000256" key="4">
    <source>
        <dbReference type="ARBA" id="ARBA00023163"/>
    </source>
</evidence>
<reference evidence="6 7" key="1">
    <citation type="submission" date="2020-03" db="EMBL/GenBank/DDBJ databases">
        <title>Genome Sequence of industrial isolate, B5A.</title>
        <authorList>
            <person name="Sharma S."/>
            <person name="Patil P.B."/>
            <person name="Korpole S."/>
        </authorList>
    </citation>
    <scope>NUCLEOTIDE SEQUENCE [LARGE SCALE GENOMIC DNA]</scope>
    <source>
        <strain evidence="6 7">PI-S10-B5A</strain>
    </source>
</reference>
<dbReference type="PANTHER" id="PTHR30204:SF90">
    <property type="entry name" value="HTH-TYPE TRANSCRIPTIONAL ACTIVATOR MTA"/>
    <property type="match status" value="1"/>
</dbReference>
<keyword evidence="2" id="KW-0238">DNA-binding</keyword>
<dbReference type="Gene3D" id="1.10.490.50">
    <property type="entry name" value="Antibiotic binding domain of TipA-like multidrug resistance regulators"/>
    <property type="match status" value="1"/>
</dbReference>
<evidence type="ECO:0000256" key="2">
    <source>
        <dbReference type="ARBA" id="ARBA00023125"/>
    </source>
</evidence>
<gene>
    <name evidence="6" type="ORF">G9470_26295</name>
</gene>
<name>A0ABX1VXX5_9FIRM</name>
<dbReference type="Pfam" id="PF13411">
    <property type="entry name" value="MerR_1"/>
    <property type="match status" value="1"/>
</dbReference>
<dbReference type="InterPro" id="IPR009061">
    <property type="entry name" value="DNA-bd_dom_put_sf"/>
</dbReference>
<dbReference type="SMART" id="SM00422">
    <property type="entry name" value="HTH_MERR"/>
    <property type="match status" value="1"/>
</dbReference>
<dbReference type="InterPro" id="IPR000551">
    <property type="entry name" value="MerR-type_HTH_dom"/>
</dbReference>
<evidence type="ECO:0000313" key="6">
    <source>
        <dbReference type="EMBL" id="NNJ33267.1"/>
    </source>
</evidence>
<evidence type="ECO:0000256" key="3">
    <source>
        <dbReference type="ARBA" id="ARBA00023159"/>
    </source>
</evidence>
<dbReference type="PANTHER" id="PTHR30204">
    <property type="entry name" value="REDOX-CYCLING DRUG-SENSING TRANSCRIPTIONAL ACTIVATOR SOXR"/>
    <property type="match status" value="1"/>
</dbReference>
<feature type="domain" description="HTH merR-type" evidence="5">
    <location>
        <begin position="1"/>
        <end position="71"/>
    </location>
</feature>
<dbReference type="EMBL" id="JAAOXG010000097">
    <property type="protein sequence ID" value="NNJ33267.1"/>
    <property type="molecule type" value="Genomic_DNA"/>
</dbReference>
<evidence type="ECO:0000256" key="1">
    <source>
        <dbReference type="ARBA" id="ARBA00023015"/>
    </source>
</evidence>
<keyword evidence="3" id="KW-0010">Activator</keyword>
<protein>
    <submittedName>
        <fullName evidence="6">MerR family transcriptional regulator</fullName>
    </submittedName>
</protein>
<keyword evidence="4" id="KW-0804">Transcription</keyword>
<organism evidence="6 7">
    <name type="scientific">Lacrimispora defluvii</name>
    <dbReference type="NCBI Taxonomy" id="2719233"/>
    <lineage>
        <taxon>Bacteria</taxon>
        <taxon>Bacillati</taxon>
        <taxon>Bacillota</taxon>
        <taxon>Clostridia</taxon>
        <taxon>Lachnospirales</taxon>
        <taxon>Lachnospiraceae</taxon>
        <taxon>Lacrimispora</taxon>
    </lineage>
</organism>
<keyword evidence="7" id="KW-1185">Reference proteome</keyword>
<dbReference type="SUPFAM" id="SSF89082">
    <property type="entry name" value="Antibiotic binding domain of TipA-like multidrug resistance regulators"/>
    <property type="match status" value="1"/>
</dbReference>
<dbReference type="SUPFAM" id="SSF46955">
    <property type="entry name" value="Putative DNA-binding domain"/>
    <property type="match status" value="1"/>
</dbReference>
<dbReference type="Proteomes" id="UP000539052">
    <property type="component" value="Unassembled WGS sequence"/>
</dbReference>
<dbReference type="InterPro" id="IPR047057">
    <property type="entry name" value="MerR_fam"/>
</dbReference>